<dbReference type="SUPFAM" id="SSF46689">
    <property type="entry name" value="Homeodomain-like"/>
    <property type="match status" value="1"/>
</dbReference>
<dbReference type="Pfam" id="PF02796">
    <property type="entry name" value="HTH_7"/>
    <property type="match status" value="1"/>
</dbReference>
<dbReference type="AlphaFoldDB" id="A0A1S2LI09"/>
<proteinExistence type="predicted"/>
<dbReference type="InterPro" id="IPR006120">
    <property type="entry name" value="Resolvase_HTH_dom"/>
</dbReference>
<accession>A0A1S2LI09</accession>
<comment type="caution">
    <text evidence="2">The sequence shown here is derived from an EMBL/GenBank/DDBJ whole genome shotgun (WGS) entry which is preliminary data.</text>
</comment>
<dbReference type="GO" id="GO:0003677">
    <property type="term" value="F:DNA binding"/>
    <property type="evidence" value="ECO:0007669"/>
    <property type="project" value="InterPro"/>
</dbReference>
<organism evidence="2">
    <name type="scientific">Anaerobacillus isosaccharinicus</name>
    <dbReference type="NCBI Taxonomy" id="1532552"/>
    <lineage>
        <taxon>Bacteria</taxon>
        <taxon>Bacillati</taxon>
        <taxon>Bacillota</taxon>
        <taxon>Bacilli</taxon>
        <taxon>Bacillales</taxon>
        <taxon>Bacillaceae</taxon>
        <taxon>Anaerobacillus</taxon>
    </lineage>
</organism>
<dbReference type="OrthoDB" id="92877at2"/>
<sequence>MEKWLKYVEIKRMLEQGYSKAKVAEKFNISRGTLYKYLNMTPDEMSTWLASSKTRRKKLDVFNGGGL</sequence>
<dbReference type="EMBL" id="LQXD01000141">
    <property type="protein sequence ID" value="OIJ11125.1"/>
    <property type="molecule type" value="Genomic_DNA"/>
</dbReference>
<name>A0A1S2LI09_9BACI</name>
<evidence type="ECO:0000313" key="2">
    <source>
        <dbReference type="EMBL" id="OIJ11125.1"/>
    </source>
</evidence>
<gene>
    <name evidence="2" type="ORF">AWH56_16180</name>
</gene>
<dbReference type="GO" id="GO:0000150">
    <property type="term" value="F:DNA strand exchange activity"/>
    <property type="evidence" value="ECO:0007669"/>
    <property type="project" value="InterPro"/>
</dbReference>
<reference evidence="2" key="1">
    <citation type="submission" date="2016-10" db="EMBL/GenBank/DDBJ databases">
        <title>Draft genome sequences of four alkaliphilic bacteria belonging to the Anaerobacillus genus.</title>
        <authorList>
            <person name="Bassil N.M."/>
            <person name="Lloyd J.R."/>
        </authorList>
    </citation>
    <scope>NUCLEOTIDE SEQUENCE [LARGE SCALE GENOMIC DNA]</scope>
    <source>
        <strain evidence="2">NB2006</strain>
    </source>
</reference>
<dbReference type="InterPro" id="IPR009057">
    <property type="entry name" value="Homeodomain-like_sf"/>
</dbReference>
<protein>
    <recommendedName>
        <fullName evidence="1">Resolvase HTH domain-containing protein</fullName>
    </recommendedName>
</protein>
<feature type="domain" description="Resolvase HTH" evidence="1">
    <location>
        <begin position="8"/>
        <end position="39"/>
    </location>
</feature>
<dbReference type="Gene3D" id="1.10.10.60">
    <property type="entry name" value="Homeodomain-like"/>
    <property type="match status" value="1"/>
</dbReference>
<dbReference type="CDD" id="cd00569">
    <property type="entry name" value="HTH_Hin_like"/>
    <property type="match status" value="1"/>
</dbReference>
<evidence type="ECO:0000259" key="1">
    <source>
        <dbReference type="Pfam" id="PF02796"/>
    </source>
</evidence>